<proteinExistence type="predicted"/>
<dbReference type="CDD" id="cd02440">
    <property type="entry name" value="AdoMet_MTases"/>
    <property type="match status" value="1"/>
</dbReference>
<dbReference type="PANTHER" id="PTHR43861:SF1">
    <property type="entry name" value="TRANS-ACONITATE 2-METHYLTRANSFERASE"/>
    <property type="match status" value="1"/>
</dbReference>
<organism evidence="5 6">
    <name type="scientific">Natronobacterium texcoconense</name>
    <dbReference type="NCBI Taxonomy" id="1095778"/>
    <lineage>
        <taxon>Archaea</taxon>
        <taxon>Methanobacteriati</taxon>
        <taxon>Methanobacteriota</taxon>
        <taxon>Stenosarchaea group</taxon>
        <taxon>Halobacteria</taxon>
        <taxon>Halobacteriales</taxon>
        <taxon>Natrialbaceae</taxon>
        <taxon>Natronobacterium</taxon>
    </lineage>
</organism>
<evidence type="ECO:0000313" key="5">
    <source>
        <dbReference type="EMBL" id="SDR17411.1"/>
    </source>
</evidence>
<name>A0A1H1GW75_NATTX</name>
<evidence type="ECO:0000259" key="4">
    <source>
        <dbReference type="Pfam" id="PF13649"/>
    </source>
</evidence>
<dbReference type="Pfam" id="PF13649">
    <property type="entry name" value="Methyltransf_25"/>
    <property type="match status" value="1"/>
</dbReference>
<evidence type="ECO:0000256" key="3">
    <source>
        <dbReference type="SAM" id="MobiDB-lite"/>
    </source>
</evidence>
<dbReference type="InterPro" id="IPR041698">
    <property type="entry name" value="Methyltransf_25"/>
</dbReference>
<dbReference type="EMBL" id="FNLC01000002">
    <property type="protein sequence ID" value="SDR17411.1"/>
    <property type="molecule type" value="Genomic_DNA"/>
</dbReference>
<dbReference type="RefSeq" id="WP_090382490.1">
    <property type="nucleotide sequence ID" value="NZ_FNLC01000002.1"/>
</dbReference>
<dbReference type="STRING" id="1095778.SAMN04489842_2646"/>
<dbReference type="InterPro" id="IPR029063">
    <property type="entry name" value="SAM-dependent_MTases_sf"/>
</dbReference>
<dbReference type="SUPFAM" id="SSF53335">
    <property type="entry name" value="S-adenosyl-L-methionine-dependent methyltransferases"/>
    <property type="match status" value="1"/>
</dbReference>
<keyword evidence="6" id="KW-1185">Reference proteome</keyword>
<gene>
    <name evidence="5" type="ORF">SAMN04489842_2646</name>
</gene>
<keyword evidence="2 5" id="KW-0808">Transferase</keyword>
<protein>
    <submittedName>
        <fullName evidence="5">Methyltransferase domain-containing protein</fullName>
    </submittedName>
</protein>
<dbReference type="GO" id="GO:0032259">
    <property type="term" value="P:methylation"/>
    <property type="evidence" value="ECO:0007669"/>
    <property type="project" value="UniProtKB-KW"/>
</dbReference>
<feature type="domain" description="Methyltransferase" evidence="4">
    <location>
        <begin position="66"/>
        <end position="157"/>
    </location>
</feature>
<keyword evidence="1 5" id="KW-0489">Methyltransferase</keyword>
<dbReference type="Gene3D" id="3.40.50.150">
    <property type="entry name" value="Vaccinia Virus protein VP39"/>
    <property type="match status" value="1"/>
</dbReference>
<reference evidence="6" key="1">
    <citation type="submission" date="2016-10" db="EMBL/GenBank/DDBJ databases">
        <authorList>
            <person name="Varghese N."/>
            <person name="Submissions S."/>
        </authorList>
    </citation>
    <scope>NUCLEOTIDE SEQUENCE [LARGE SCALE GENOMIC DNA]</scope>
    <source>
        <strain evidence="6">DSM 24767</strain>
    </source>
</reference>
<evidence type="ECO:0000313" key="6">
    <source>
        <dbReference type="Proteomes" id="UP000198848"/>
    </source>
</evidence>
<evidence type="ECO:0000256" key="2">
    <source>
        <dbReference type="ARBA" id="ARBA00022679"/>
    </source>
</evidence>
<accession>A0A1H1GW75</accession>
<feature type="compositionally biased region" description="Polar residues" evidence="3">
    <location>
        <begin position="7"/>
        <end position="17"/>
    </location>
</feature>
<sequence>MERQSRETVSGETNETPNDGAYERHLERSRTMWNRWSDYYGMSERDFEPMREDLIDRLEIQPGDRVLEVGCGPGVNLERLRNDVGEAGEVVAVDYSPEMVGKARERIEDGGWENVTVRCEDATTATFDEPFDAALASLSLSVMPDARATVENVYGSLDAEAPLGVLDVRPFPEGPGRIVNPFVRRFLQWYANWNPENDVLESLEAVFEESDVVETHLGGFNYVVLCRKETATD</sequence>
<dbReference type="PANTHER" id="PTHR43861">
    <property type="entry name" value="TRANS-ACONITATE 2-METHYLTRANSFERASE-RELATED"/>
    <property type="match status" value="1"/>
</dbReference>
<dbReference type="Proteomes" id="UP000198848">
    <property type="component" value="Unassembled WGS sequence"/>
</dbReference>
<feature type="region of interest" description="Disordered" evidence="3">
    <location>
        <begin position="1"/>
        <end position="26"/>
    </location>
</feature>
<dbReference type="GO" id="GO:0008168">
    <property type="term" value="F:methyltransferase activity"/>
    <property type="evidence" value="ECO:0007669"/>
    <property type="project" value="UniProtKB-KW"/>
</dbReference>
<dbReference type="AlphaFoldDB" id="A0A1H1GW75"/>
<dbReference type="OrthoDB" id="8915at2157"/>
<evidence type="ECO:0000256" key="1">
    <source>
        <dbReference type="ARBA" id="ARBA00022603"/>
    </source>
</evidence>